<keyword evidence="1" id="KW-0812">Transmembrane</keyword>
<reference evidence="2 3" key="1">
    <citation type="journal article" date="2011" name="PLoS Pathog.">
        <title>Endophytic Life Strategies Decoded by Genome and Transcriptome Analyses of the Mutualistic Root Symbiont Piriformospora indica.</title>
        <authorList>
            <person name="Zuccaro A."/>
            <person name="Lahrmann U."/>
            <person name="Guldener U."/>
            <person name="Langen G."/>
            <person name="Pfiffi S."/>
            <person name="Biedenkopf D."/>
            <person name="Wong P."/>
            <person name="Samans B."/>
            <person name="Grimm C."/>
            <person name="Basiewicz M."/>
            <person name="Murat C."/>
            <person name="Martin F."/>
            <person name="Kogel K.H."/>
        </authorList>
    </citation>
    <scope>NUCLEOTIDE SEQUENCE [LARGE SCALE GENOMIC DNA]</scope>
    <source>
        <strain evidence="2 3">DSM 11827</strain>
    </source>
</reference>
<sequence length="122" mass="13843">MEFTTALAAANPSAISPARHQPRDAVTITWFVILAISVVLLGIFAMVRFRMRTAVAPRERETIPSSMGSHLDRVFPVMQPVTLTERRRKAELFHSDERPSIDETWIRPLSFQQHCISKIKAS</sequence>
<keyword evidence="3" id="KW-1185">Reference proteome</keyword>
<dbReference type="InParanoid" id="G4TCS9"/>
<dbReference type="EMBL" id="CAFZ01000047">
    <property type="protein sequence ID" value="CCA69104.1"/>
    <property type="molecule type" value="Genomic_DNA"/>
</dbReference>
<evidence type="ECO:0000313" key="2">
    <source>
        <dbReference type="EMBL" id="CCA69104.1"/>
    </source>
</evidence>
<comment type="caution">
    <text evidence="2">The sequence shown here is derived from an EMBL/GenBank/DDBJ whole genome shotgun (WGS) entry which is preliminary data.</text>
</comment>
<keyword evidence="1" id="KW-0472">Membrane</keyword>
<feature type="transmembrane region" description="Helical" evidence="1">
    <location>
        <begin position="28"/>
        <end position="49"/>
    </location>
</feature>
<protein>
    <submittedName>
        <fullName evidence="2">Uncharacterized protein</fullName>
    </submittedName>
</protein>
<accession>G4TCS9</accession>
<name>G4TCS9_SERID</name>
<keyword evidence="1" id="KW-1133">Transmembrane helix</keyword>
<dbReference type="AlphaFoldDB" id="G4TCS9"/>
<evidence type="ECO:0000313" key="3">
    <source>
        <dbReference type="Proteomes" id="UP000007148"/>
    </source>
</evidence>
<organism evidence="2 3">
    <name type="scientific">Serendipita indica (strain DSM 11827)</name>
    <name type="common">Root endophyte fungus</name>
    <name type="synonym">Piriformospora indica</name>
    <dbReference type="NCBI Taxonomy" id="1109443"/>
    <lineage>
        <taxon>Eukaryota</taxon>
        <taxon>Fungi</taxon>
        <taxon>Dikarya</taxon>
        <taxon>Basidiomycota</taxon>
        <taxon>Agaricomycotina</taxon>
        <taxon>Agaricomycetes</taxon>
        <taxon>Sebacinales</taxon>
        <taxon>Serendipitaceae</taxon>
        <taxon>Serendipita</taxon>
    </lineage>
</organism>
<gene>
    <name evidence="2" type="ORF">PIIN_03004</name>
</gene>
<dbReference type="HOGENOM" id="CLU_2027637_0_0_1"/>
<proteinExistence type="predicted"/>
<evidence type="ECO:0000256" key="1">
    <source>
        <dbReference type="SAM" id="Phobius"/>
    </source>
</evidence>
<dbReference type="Proteomes" id="UP000007148">
    <property type="component" value="Unassembled WGS sequence"/>
</dbReference>